<dbReference type="Proteomes" id="UP001371456">
    <property type="component" value="Unassembled WGS sequence"/>
</dbReference>
<keyword evidence="1" id="KW-1133">Transmembrane helix</keyword>
<keyword evidence="1" id="KW-0812">Transmembrane</keyword>
<dbReference type="AlphaFoldDB" id="A0AAN8T8K0"/>
<organism evidence="2 3">
    <name type="scientific">Solanum bulbocastanum</name>
    <name type="common">Wild potato</name>
    <dbReference type="NCBI Taxonomy" id="147425"/>
    <lineage>
        <taxon>Eukaryota</taxon>
        <taxon>Viridiplantae</taxon>
        <taxon>Streptophyta</taxon>
        <taxon>Embryophyta</taxon>
        <taxon>Tracheophyta</taxon>
        <taxon>Spermatophyta</taxon>
        <taxon>Magnoliopsida</taxon>
        <taxon>eudicotyledons</taxon>
        <taxon>Gunneridae</taxon>
        <taxon>Pentapetalae</taxon>
        <taxon>asterids</taxon>
        <taxon>lamiids</taxon>
        <taxon>Solanales</taxon>
        <taxon>Solanaceae</taxon>
        <taxon>Solanoideae</taxon>
        <taxon>Solaneae</taxon>
        <taxon>Solanum</taxon>
    </lineage>
</organism>
<proteinExistence type="predicted"/>
<evidence type="ECO:0000256" key="1">
    <source>
        <dbReference type="SAM" id="Phobius"/>
    </source>
</evidence>
<comment type="caution">
    <text evidence="2">The sequence shown here is derived from an EMBL/GenBank/DDBJ whole genome shotgun (WGS) entry which is preliminary data.</text>
</comment>
<name>A0AAN8T8K0_SOLBU</name>
<evidence type="ECO:0000313" key="3">
    <source>
        <dbReference type="Proteomes" id="UP001371456"/>
    </source>
</evidence>
<gene>
    <name evidence="2" type="ORF">RDI58_021156</name>
</gene>
<feature type="transmembrane region" description="Helical" evidence="1">
    <location>
        <begin position="12"/>
        <end position="33"/>
    </location>
</feature>
<reference evidence="2 3" key="1">
    <citation type="submission" date="2024-02" db="EMBL/GenBank/DDBJ databases">
        <title>de novo genome assembly of Solanum bulbocastanum strain 11H21.</title>
        <authorList>
            <person name="Hosaka A.J."/>
        </authorList>
    </citation>
    <scope>NUCLEOTIDE SEQUENCE [LARGE SCALE GENOMIC DNA]</scope>
    <source>
        <tissue evidence="2">Young leaves</tissue>
    </source>
</reference>
<accession>A0AAN8T8K0</accession>
<keyword evidence="1" id="KW-0472">Membrane</keyword>
<dbReference type="EMBL" id="JBANQN010000008">
    <property type="protein sequence ID" value="KAK6783359.1"/>
    <property type="molecule type" value="Genomic_DNA"/>
</dbReference>
<sequence length="147" mass="16395">MVIMAASDCNAMATILVLTCPLLGSGLCSFIFLSNNIFFILLKPFLTQATPKPNLFDNFILIENFHKTISKLHSLLNQLNVQMMNHKIARVSTTAFEGFRGTKPLPRRGQIKSRIAANAFHSIISVLSKASSHHHSTLQESRDTTRK</sequence>
<protein>
    <submittedName>
        <fullName evidence="2">Uncharacterized protein</fullName>
    </submittedName>
</protein>
<evidence type="ECO:0000313" key="2">
    <source>
        <dbReference type="EMBL" id="KAK6783359.1"/>
    </source>
</evidence>
<keyword evidence="3" id="KW-1185">Reference proteome</keyword>